<dbReference type="PROSITE" id="PS51257">
    <property type="entry name" value="PROKAR_LIPOPROTEIN"/>
    <property type="match status" value="1"/>
</dbReference>
<accession>A0A221SWE2</accession>
<evidence type="ECO:0000256" key="3">
    <source>
        <dbReference type="ARBA" id="ARBA00022729"/>
    </source>
</evidence>
<dbReference type="Proteomes" id="UP000259030">
    <property type="component" value="Chromosome"/>
</dbReference>
<dbReference type="PRINTS" id="PR00909">
    <property type="entry name" value="SPERMDNBNDNG"/>
</dbReference>
<keyword evidence="2" id="KW-0813">Transport</keyword>
<dbReference type="RefSeq" id="WP_027461712.1">
    <property type="nucleotide sequence ID" value="NZ_CP021081.1"/>
</dbReference>
<comment type="subcellular location">
    <subcellularLocation>
        <location evidence="1">Periplasm</location>
    </subcellularLocation>
</comment>
<dbReference type="Gene3D" id="3.40.190.10">
    <property type="entry name" value="Periplasmic binding protein-like II"/>
    <property type="match status" value="2"/>
</dbReference>
<protein>
    <submittedName>
        <fullName evidence="7">Spermidine/putrescine ABC transporter substrate-binding protein</fullName>
    </submittedName>
</protein>
<dbReference type="GO" id="GO:0042597">
    <property type="term" value="C:periplasmic space"/>
    <property type="evidence" value="ECO:0007669"/>
    <property type="project" value="UniProtKB-SubCell"/>
</dbReference>
<dbReference type="CDD" id="cd13590">
    <property type="entry name" value="PBP2_PotD_PotF_like"/>
    <property type="match status" value="1"/>
</dbReference>
<dbReference type="AlphaFoldDB" id="A0A221SWE2"/>
<dbReference type="GO" id="GO:0019808">
    <property type="term" value="F:polyamine binding"/>
    <property type="evidence" value="ECO:0007669"/>
    <property type="project" value="InterPro"/>
</dbReference>
<name>A0A221SWE2_9DEIO</name>
<dbReference type="PANTHER" id="PTHR30222">
    <property type="entry name" value="SPERMIDINE/PUTRESCINE-BINDING PERIPLASMIC PROTEIN"/>
    <property type="match status" value="1"/>
</dbReference>
<evidence type="ECO:0000256" key="5">
    <source>
        <dbReference type="PIRSR" id="PIRSR019574-1"/>
    </source>
</evidence>
<feature type="binding site" evidence="5">
    <location>
        <begin position="182"/>
        <end position="185"/>
    </location>
    <ligand>
        <name>spermidine</name>
        <dbReference type="ChEBI" id="CHEBI:57834"/>
    </ligand>
</feature>
<organism evidence="7 8">
    <name type="scientific">Deinococcus ficus</name>
    <dbReference type="NCBI Taxonomy" id="317577"/>
    <lineage>
        <taxon>Bacteria</taxon>
        <taxon>Thermotogati</taxon>
        <taxon>Deinococcota</taxon>
        <taxon>Deinococci</taxon>
        <taxon>Deinococcales</taxon>
        <taxon>Deinococcaceae</taxon>
        <taxon>Deinococcus</taxon>
    </lineage>
</organism>
<dbReference type="KEGG" id="dfc:DFI_08070"/>
<dbReference type="PIRSF" id="PIRSF019574">
    <property type="entry name" value="Periplasmic_polyamine_BP"/>
    <property type="match status" value="1"/>
</dbReference>
<gene>
    <name evidence="7" type="ORF">DFI_08070</name>
</gene>
<feature type="chain" id="PRO_5011236878" evidence="6">
    <location>
        <begin position="23"/>
        <end position="368"/>
    </location>
</feature>
<evidence type="ECO:0000256" key="4">
    <source>
        <dbReference type="ARBA" id="ARBA00022764"/>
    </source>
</evidence>
<evidence type="ECO:0000256" key="1">
    <source>
        <dbReference type="ARBA" id="ARBA00004418"/>
    </source>
</evidence>
<dbReference type="Pfam" id="PF13416">
    <property type="entry name" value="SBP_bac_8"/>
    <property type="match status" value="1"/>
</dbReference>
<keyword evidence="3 6" id="KW-0732">Signal</keyword>
<evidence type="ECO:0000256" key="2">
    <source>
        <dbReference type="ARBA" id="ARBA00022448"/>
    </source>
</evidence>
<proteinExistence type="predicted"/>
<dbReference type="InterPro" id="IPR006059">
    <property type="entry name" value="SBP"/>
</dbReference>
<dbReference type="EMBL" id="CP021081">
    <property type="protein sequence ID" value="ASN80958.1"/>
    <property type="molecule type" value="Genomic_DNA"/>
</dbReference>
<evidence type="ECO:0000256" key="6">
    <source>
        <dbReference type="SAM" id="SignalP"/>
    </source>
</evidence>
<reference evidence="7 8" key="1">
    <citation type="submission" date="2017-05" db="EMBL/GenBank/DDBJ databases">
        <title>The complete genome sequence of Deinococcus ficus isolated from the rhizosphere of the Ficus religiosa L. in Taiwan.</title>
        <authorList>
            <person name="Wu K.-M."/>
            <person name="Liao T.-L."/>
            <person name="Liu Y.-M."/>
            <person name="Young C.-C."/>
            <person name="Tsai S.-F."/>
        </authorList>
    </citation>
    <scope>NUCLEOTIDE SEQUENCE [LARGE SCALE GENOMIC DNA]</scope>
    <source>
        <strain evidence="7 8">CC-FR2-10</strain>
    </source>
</reference>
<dbReference type="STRING" id="317577.GCA_000419625_02302"/>
<keyword evidence="8" id="KW-1185">Reference proteome</keyword>
<evidence type="ECO:0000313" key="8">
    <source>
        <dbReference type="Proteomes" id="UP000259030"/>
    </source>
</evidence>
<feature type="signal peptide" evidence="6">
    <location>
        <begin position="1"/>
        <end position="22"/>
    </location>
</feature>
<sequence>MRRLSVTLLAGALLLGACHRVADSEPTPEGTTSPVTTARNDGRTLRIFMWSDYIDPAVVKTFEKSHGVKVVIDTFESNESMLAKLQGGGASYDLANPSNYVVQTMVRARLLQPVGKEELRNFGNLAAGFLNPNFDPGNVYTIPYQFAATGLAYNAGRYTPPVDSWALIFGPDDRVKFALLDDPREVIGAALKYLGYSVNTGRVEELREARNLLRRTVRKKGFESFAGGPEIRNKLLAAQIDLGQIYVGDLLQGAAEDDRLKVFLPREGTTISTDTLVLLRGSPNPGLARTFLNYVLNAEVSAAISNYTYYGNPNRAARPLLDPLLLTQRGAMPTDEDFRSGRVEFIDELPPGTTPRIYDRIWTDLKSR</sequence>
<evidence type="ECO:0000313" key="7">
    <source>
        <dbReference type="EMBL" id="ASN80958.1"/>
    </source>
</evidence>
<dbReference type="PANTHER" id="PTHR30222:SF17">
    <property type="entry name" value="SPERMIDINE_PUTRESCINE-BINDING PERIPLASMIC PROTEIN"/>
    <property type="match status" value="1"/>
</dbReference>
<dbReference type="SUPFAM" id="SSF53850">
    <property type="entry name" value="Periplasmic binding protein-like II"/>
    <property type="match status" value="1"/>
</dbReference>
<dbReference type="InterPro" id="IPR001188">
    <property type="entry name" value="Sperm_putr-bd"/>
</dbReference>
<keyword evidence="4" id="KW-0574">Periplasm</keyword>
<feature type="binding site" evidence="5">
    <location>
        <position position="100"/>
    </location>
    <ligand>
        <name>spermidine</name>
        <dbReference type="ChEBI" id="CHEBI:57834"/>
    </ligand>
</feature>
<dbReference type="GO" id="GO:0015846">
    <property type="term" value="P:polyamine transport"/>
    <property type="evidence" value="ECO:0007669"/>
    <property type="project" value="InterPro"/>
</dbReference>